<organism evidence="3 4">
    <name type="scientific">Streptomyces physcomitrii</name>
    <dbReference type="NCBI Taxonomy" id="2724184"/>
    <lineage>
        <taxon>Bacteria</taxon>
        <taxon>Bacillati</taxon>
        <taxon>Actinomycetota</taxon>
        <taxon>Actinomycetes</taxon>
        <taxon>Kitasatosporales</taxon>
        <taxon>Streptomycetaceae</taxon>
        <taxon>Streptomyces</taxon>
    </lineage>
</organism>
<keyword evidence="4" id="KW-1185">Reference proteome</keyword>
<name>A0ABX1H0W4_9ACTN</name>
<feature type="compositionally biased region" description="Low complexity" evidence="1">
    <location>
        <begin position="219"/>
        <end position="232"/>
    </location>
</feature>
<feature type="signal peptide" evidence="2">
    <location>
        <begin position="1"/>
        <end position="27"/>
    </location>
</feature>
<accession>A0ABX1H0W4</accession>
<reference evidence="3 4" key="1">
    <citation type="submission" date="2020-04" db="EMBL/GenBank/DDBJ databases">
        <title>Phylogenetic Diversity and Antibacterial Activity against Ralstonia solanacearum of Endophytic Actinomycete Isolated from Moss.</title>
        <authorList>
            <person name="Zhuang X."/>
        </authorList>
    </citation>
    <scope>NUCLEOTIDE SEQUENCE [LARGE SCALE GENOMIC DNA]</scope>
    <source>
        <strain evidence="3 4">LD120</strain>
    </source>
</reference>
<dbReference type="EMBL" id="JAAWWP010000006">
    <property type="protein sequence ID" value="NKI41983.1"/>
    <property type="molecule type" value="Genomic_DNA"/>
</dbReference>
<evidence type="ECO:0000256" key="2">
    <source>
        <dbReference type="SAM" id="SignalP"/>
    </source>
</evidence>
<evidence type="ECO:0008006" key="5">
    <source>
        <dbReference type="Google" id="ProtNLM"/>
    </source>
</evidence>
<evidence type="ECO:0000313" key="4">
    <source>
        <dbReference type="Proteomes" id="UP000772196"/>
    </source>
</evidence>
<proteinExistence type="predicted"/>
<feature type="compositionally biased region" description="Gly residues" evidence="1">
    <location>
        <begin position="182"/>
        <end position="218"/>
    </location>
</feature>
<sequence length="335" mass="32587">MRRHLRGLRAAALSLTLVAASAGLGLAADLASAPEAAAVDTGKGTAGFCPNADGVTVVVDFQELGGTTIVRCAPGDQATGLAALKNAGFQIAGTNRWGEGFICRIEGKPGPESEPCIDTPPASAYWSYWHAPNGGNWTYSQWGVMNRKPPPGSFEGWSFSKDKTSTTNPPPRVAPSRPAAGGSSGGSTGGSSGGAGQGTGGQSADGGAGAGSSGGGGTKAPATGPGSGKSADAGGGKDKGERGEKSGKDEKKGKASAGPSHSASDEPLPGTEDEPSEAAAWTGEGEDGLEPTAAGGGDGVPTSTVVGAAAVTVLAAGAGATAWRRRAARSGPSSD</sequence>
<feature type="region of interest" description="Disordered" evidence="1">
    <location>
        <begin position="153"/>
        <end position="303"/>
    </location>
</feature>
<dbReference type="Proteomes" id="UP000772196">
    <property type="component" value="Unassembled WGS sequence"/>
</dbReference>
<protein>
    <recommendedName>
        <fullName evidence="5">Flagellar hook-length control protein FliK</fullName>
    </recommendedName>
</protein>
<gene>
    <name evidence="3" type="ORF">HFV08_12165</name>
</gene>
<evidence type="ECO:0000256" key="1">
    <source>
        <dbReference type="SAM" id="MobiDB-lite"/>
    </source>
</evidence>
<keyword evidence="2" id="KW-0732">Signal</keyword>
<feature type="compositionally biased region" description="Basic and acidic residues" evidence="1">
    <location>
        <begin position="235"/>
        <end position="253"/>
    </location>
</feature>
<comment type="caution">
    <text evidence="3">The sequence shown here is derived from an EMBL/GenBank/DDBJ whole genome shotgun (WGS) entry which is preliminary data.</text>
</comment>
<feature type="chain" id="PRO_5045539364" description="Flagellar hook-length control protein FliK" evidence="2">
    <location>
        <begin position="28"/>
        <end position="335"/>
    </location>
</feature>
<evidence type="ECO:0000313" key="3">
    <source>
        <dbReference type="EMBL" id="NKI41983.1"/>
    </source>
</evidence>
<dbReference type="RefSeq" id="WP_168538733.1">
    <property type="nucleotide sequence ID" value="NZ_JAAWWP010000006.1"/>
</dbReference>